<dbReference type="Proteomes" id="UP000029981">
    <property type="component" value="Chromosome 1"/>
</dbReference>
<evidence type="ECO:0000313" key="3">
    <source>
        <dbReference type="Proteomes" id="UP000029981"/>
    </source>
</evidence>
<gene>
    <name evidence="2" type="ORF">Csa_1G154070</name>
</gene>
<protein>
    <recommendedName>
        <fullName evidence="4">Secreted protein</fullName>
    </recommendedName>
</protein>
<reference evidence="2 3" key="1">
    <citation type="journal article" date="2009" name="Nat. Genet.">
        <title>The genome of the cucumber, Cucumis sativus L.</title>
        <authorList>
            <person name="Huang S."/>
            <person name="Li R."/>
            <person name="Zhang Z."/>
            <person name="Li L."/>
            <person name="Gu X."/>
            <person name="Fan W."/>
            <person name="Lucas W.J."/>
            <person name="Wang X."/>
            <person name="Xie B."/>
            <person name="Ni P."/>
            <person name="Ren Y."/>
            <person name="Zhu H."/>
            <person name="Li J."/>
            <person name="Lin K."/>
            <person name="Jin W."/>
            <person name="Fei Z."/>
            <person name="Li G."/>
            <person name="Staub J."/>
            <person name="Kilian A."/>
            <person name="van der Vossen E.A."/>
            <person name="Wu Y."/>
            <person name="Guo J."/>
            <person name="He J."/>
            <person name="Jia Z."/>
            <person name="Ren Y."/>
            <person name="Tian G."/>
            <person name="Lu Y."/>
            <person name="Ruan J."/>
            <person name="Qian W."/>
            <person name="Wang M."/>
            <person name="Huang Q."/>
            <person name="Li B."/>
            <person name="Xuan Z."/>
            <person name="Cao J."/>
            <person name="Asan"/>
            <person name="Wu Z."/>
            <person name="Zhang J."/>
            <person name="Cai Q."/>
            <person name="Bai Y."/>
            <person name="Zhao B."/>
            <person name="Han Y."/>
            <person name="Li Y."/>
            <person name="Li X."/>
            <person name="Wang S."/>
            <person name="Shi Q."/>
            <person name="Liu S."/>
            <person name="Cho W.K."/>
            <person name="Kim J.Y."/>
            <person name="Xu Y."/>
            <person name="Heller-Uszynska K."/>
            <person name="Miao H."/>
            <person name="Cheng Z."/>
            <person name="Zhang S."/>
            <person name="Wu J."/>
            <person name="Yang Y."/>
            <person name="Kang H."/>
            <person name="Li M."/>
            <person name="Liang H."/>
            <person name="Ren X."/>
            <person name="Shi Z."/>
            <person name="Wen M."/>
            <person name="Jian M."/>
            <person name="Yang H."/>
            <person name="Zhang G."/>
            <person name="Yang Z."/>
            <person name="Chen R."/>
            <person name="Liu S."/>
            <person name="Li J."/>
            <person name="Ma L."/>
            <person name="Liu H."/>
            <person name="Zhou Y."/>
            <person name="Zhao J."/>
            <person name="Fang X."/>
            <person name="Li G."/>
            <person name="Fang L."/>
            <person name="Li Y."/>
            <person name="Liu D."/>
            <person name="Zheng H."/>
            <person name="Zhang Y."/>
            <person name="Qin N."/>
            <person name="Li Z."/>
            <person name="Yang G."/>
            <person name="Yang S."/>
            <person name="Bolund L."/>
            <person name="Kristiansen K."/>
            <person name="Zheng H."/>
            <person name="Li S."/>
            <person name="Zhang X."/>
            <person name="Yang H."/>
            <person name="Wang J."/>
            <person name="Sun R."/>
            <person name="Zhang B."/>
            <person name="Jiang S."/>
            <person name="Wang J."/>
            <person name="Du Y."/>
            <person name="Li S."/>
        </authorList>
    </citation>
    <scope>NUCLEOTIDE SEQUENCE [LARGE SCALE GENOMIC DNA]</scope>
    <source>
        <strain evidence="3">cv. 9930</strain>
    </source>
</reference>
<dbReference type="Gramene" id="KGN64913">
    <property type="protein sequence ID" value="KGN64913"/>
    <property type="gene ID" value="Csa_1G154070"/>
</dbReference>
<reference evidence="2 3" key="2">
    <citation type="journal article" date="2009" name="PLoS ONE">
        <title>An integrated genetic and cytogenetic map of the cucumber genome.</title>
        <authorList>
            <person name="Ren Y."/>
            <person name="Zhang Z."/>
            <person name="Liu J."/>
            <person name="Staub J.E."/>
            <person name="Han Y."/>
            <person name="Cheng Z."/>
            <person name="Li X."/>
            <person name="Lu J."/>
            <person name="Miao H."/>
            <person name="Kang H."/>
            <person name="Xie B."/>
            <person name="Gu X."/>
            <person name="Wang X."/>
            <person name="Du Y."/>
            <person name="Jin W."/>
            <person name="Huang S."/>
        </authorList>
    </citation>
    <scope>NUCLEOTIDE SEQUENCE [LARGE SCALE GENOMIC DNA]</scope>
    <source>
        <strain evidence="3">cv. 9930</strain>
    </source>
</reference>
<reference evidence="2 3" key="4">
    <citation type="journal article" date="2011" name="BMC Genomics">
        <title>RNA-Seq improves annotation of protein-coding genes in the cucumber genome.</title>
        <authorList>
            <person name="Li Z."/>
            <person name="Zhang Z."/>
            <person name="Yan P."/>
            <person name="Huang S."/>
            <person name="Fei Z."/>
            <person name="Lin K."/>
        </authorList>
    </citation>
    <scope>NUCLEOTIDE SEQUENCE [LARGE SCALE GENOMIC DNA]</scope>
    <source>
        <strain evidence="3">cv. 9930</strain>
    </source>
</reference>
<feature type="chain" id="PRO_5001973105" description="Secreted protein" evidence="1">
    <location>
        <begin position="28"/>
        <end position="79"/>
    </location>
</feature>
<evidence type="ECO:0000313" key="2">
    <source>
        <dbReference type="EMBL" id="KGN64913.1"/>
    </source>
</evidence>
<keyword evidence="1" id="KW-0732">Signal</keyword>
<reference evidence="2 3" key="3">
    <citation type="journal article" date="2010" name="BMC Genomics">
        <title>Transcriptome sequencing and comparative analysis of cucumber flowers with different sex types.</title>
        <authorList>
            <person name="Guo S."/>
            <person name="Zheng Y."/>
            <person name="Joung J.G."/>
            <person name="Liu S."/>
            <person name="Zhang Z."/>
            <person name="Crasta O.R."/>
            <person name="Sobral B.W."/>
            <person name="Xu Y."/>
            <person name="Huang S."/>
            <person name="Fei Z."/>
        </authorList>
    </citation>
    <scope>NUCLEOTIDE SEQUENCE [LARGE SCALE GENOMIC DNA]</scope>
    <source>
        <strain evidence="3">cv. 9930</strain>
    </source>
</reference>
<keyword evidence="3" id="KW-1185">Reference proteome</keyword>
<dbReference type="AlphaFoldDB" id="A0A0A0LSZ9"/>
<proteinExistence type="predicted"/>
<evidence type="ECO:0008006" key="4">
    <source>
        <dbReference type="Google" id="ProtNLM"/>
    </source>
</evidence>
<dbReference type="EMBL" id="CM002922">
    <property type="protein sequence ID" value="KGN64913.1"/>
    <property type="molecule type" value="Genomic_DNA"/>
</dbReference>
<evidence type="ECO:0000256" key="1">
    <source>
        <dbReference type="SAM" id="SignalP"/>
    </source>
</evidence>
<organism evidence="2 3">
    <name type="scientific">Cucumis sativus</name>
    <name type="common">Cucumber</name>
    <dbReference type="NCBI Taxonomy" id="3659"/>
    <lineage>
        <taxon>Eukaryota</taxon>
        <taxon>Viridiplantae</taxon>
        <taxon>Streptophyta</taxon>
        <taxon>Embryophyta</taxon>
        <taxon>Tracheophyta</taxon>
        <taxon>Spermatophyta</taxon>
        <taxon>Magnoliopsida</taxon>
        <taxon>eudicotyledons</taxon>
        <taxon>Gunneridae</taxon>
        <taxon>Pentapetalae</taxon>
        <taxon>rosids</taxon>
        <taxon>fabids</taxon>
        <taxon>Cucurbitales</taxon>
        <taxon>Cucurbitaceae</taxon>
        <taxon>Benincaseae</taxon>
        <taxon>Cucumis</taxon>
    </lineage>
</organism>
<feature type="signal peptide" evidence="1">
    <location>
        <begin position="1"/>
        <end position="27"/>
    </location>
</feature>
<sequence>MRFLILFHFSSSLLNLTLPSLLQTATAAITTIVVPRARHVTFGHCCIGREKVKGDIFLRSLRMINAFRKSKFKQLQNSW</sequence>
<name>A0A0A0LSZ9_CUCSA</name>
<accession>A0A0A0LSZ9</accession>